<gene>
    <name evidence="1" type="ORF">CS063_11730</name>
</gene>
<evidence type="ECO:0000313" key="2">
    <source>
        <dbReference type="Proteomes" id="UP000224460"/>
    </source>
</evidence>
<sequence length="496" mass="54985">MKKIITVGLVLMLAFTPVSAAEGEMGYFGGVSSGKKMSTLTAQSQVKKNTVSKYTLPYKEVVYLSGKPEVVEGTITINPGKGVDKDKGIGDYTESYIVSAQNKDKTASVSRSVSFKTQYVYDAERRQTVKTSTISKWTENVLANGQSYQLKAADSTYSKSILEHYAPGVTYYRGDIDYTASYTAGEDTVTVTVEGPIYGYEQAFAKTETQKRTITIQKGEDGEGYTVYETPTITAYKDITYGANEPDAISFAGNYKELIRSEGVLNYELDNPHLYEDERMGSLSVQSAPIIDQLSVRDIPSMLGHPARTDVSKAYSLKLFTEEPDNFSPNQVVTREEYITMLVKALQMPLPEIEKKSSKKVVEQSPFTDVDLEDSFYPYAKAAYDAGLIGGGRVNRGSYLTREAMYVLNIRAMGLERLGIGTAGNYTPFVDDNVISPWAKNAIYAASKIGLITVNNGYIFPTKKVTKAECATFLNQFLNYLRYDLQKDYNEKMLLG</sequence>
<keyword evidence="2" id="KW-1185">Reference proteome</keyword>
<organism evidence="1 2">
    <name type="scientific">Sporanaerobium hydrogeniformans</name>
    <dbReference type="NCBI Taxonomy" id="3072179"/>
    <lineage>
        <taxon>Bacteria</taxon>
        <taxon>Bacillati</taxon>
        <taxon>Bacillota</taxon>
        <taxon>Clostridia</taxon>
        <taxon>Lachnospirales</taxon>
        <taxon>Lachnospiraceae</taxon>
        <taxon>Sporanaerobium</taxon>
    </lineage>
</organism>
<protein>
    <submittedName>
        <fullName evidence="1">Uncharacterized protein</fullName>
    </submittedName>
</protein>
<reference evidence="1" key="1">
    <citation type="submission" date="2017-10" db="EMBL/GenBank/DDBJ databases">
        <title>Genome sequence of cellulolytic Lachnospiraceae bacterium XHS1971 isolated from hotspring sediment.</title>
        <authorList>
            <person name="Vasudevan G."/>
            <person name="Joshi A.J."/>
            <person name="Hivarkar S."/>
            <person name="Lanjekar V.B."/>
            <person name="Dhakephalkar P.K."/>
            <person name="Dagar S."/>
        </authorList>
    </citation>
    <scope>NUCLEOTIDE SEQUENCE</scope>
    <source>
        <strain evidence="1">XHS1971</strain>
    </source>
</reference>
<evidence type="ECO:0000313" key="1">
    <source>
        <dbReference type="EMBL" id="PHV70140.1"/>
    </source>
</evidence>
<proteinExistence type="predicted"/>
<dbReference type="Proteomes" id="UP000224460">
    <property type="component" value="Unassembled WGS sequence"/>
</dbReference>
<accession>A0AC61DA91</accession>
<dbReference type="EMBL" id="PEDL01000013">
    <property type="protein sequence ID" value="PHV70140.1"/>
    <property type="molecule type" value="Genomic_DNA"/>
</dbReference>
<name>A0AC61DA91_9FIRM</name>
<comment type="caution">
    <text evidence="1">The sequence shown here is derived from an EMBL/GenBank/DDBJ whole genome shotgun (WGS) entry which is preliminary data.</text>
</comment>